<comment type="caution">
    <text evidence="5">The sequence shown here is derived from an EMBL/GenBank/DDBJ whole genome shotgun (WGS) entry which is preliminary data.</text>
</comment>
<evidence type="ECO:0000313" key="6">
    <source>
        <dbReference type="Proteomes" id="UP000035088"/>
    </source>
</evidence>
<dbReference type="InterPro" id="IPR036388">
    <property type="entry name" value="WH-like_DNA-bd_sf"/>
</dbReference>
<evidence type="ECO:0000256" key="3">
    <source>
        <dbReference type="ARBA" id="ARBA00023163"/>
    </source>
</evidence>
<evidence type="ECO:0000256" key="2">
    <source>
        <dbReference type="ARBA" id="ARBA00023125"/>
    </source>
</evidence>
<dbReference type="PROSITE" id="PS51078">
    <property type="entry name" value="ICLR_ED"/>
    <property type="match status" value="1"/>
</dbReference>
<sequence>MIDAVVDASIRRSDRQNTLADIVRDTGLSRATAHAIVSELIDLGWLHRNDRGGITLGGSLLATASRALESDRLAAAARPVLADLVASLGIPAFLARRIDDSTITVVEYAAPRPRGDHQAQAFAVGRRIGLRPPICREFLAWEPDDTQVRWVERAPAGERARLRQALTAVAERGFSIERINDEHRAVIDALTTMSSVPESLRQRVGALVSELSAVDYLPDELTGEVGAVTVGAPVVEDGRVIAAVVACPNATMPADDLRDIGSAAVEAAGLLTSTAF</sequence>
<dbReference type="Gene3D" id="3.30.450.40">
    <property type="match status" value="1"/>
</dbReference>
<dbReference type="GO" id="GO:0003700">
    <property type="term" value="F:DNA-binding transcription factor activity"/>
    <property type="evidence" value="ECO:0007669"/>
    <property type="project" value="TreeGrafter"/>
</dbReference>
<keyword evidence="6" id="KW-1185">Reference proteome</keyword>
<accession>G7H352</accession>
<dbReference type="InterPro" id="IPR050707">
    <property type="entry name" value="HTH_MetabolicPath_Reg"/>
</dbReference>
<dbReference type="SUPFAM" id="SSF55781">
    <property type="entry name" value="GAF domain-like"/>
    <property type="match status" value="1"/>
</dbReference>
<evidence type="ECO:0000259" key="4">
    <source>
        <dbReference type="PROSITE" id="PS51078"/>
    </source>
</evidence>
<dbReference type="Gene3D" id="1.10.10.10">
    <property type="entry name" value="Winged helix-like DNA-binding domain superfamily/Winged helix DNA-binding domain"/>
    <property type="match status" value="1"/>
</dbReference>
<dbReference type="PANTHER" id="PTHR30136">
    <property type="entry name" value="HELIX-TURN-HELIX TRANSCRIPTIONAL REGULATOR, ICLR FAMILY"/>
    <property type="match status" value="1"/>
</dbReference>
<proteinExistence type="predicted"/>
<keyword evidence="1" id="KW-0805">Transcription regulation</keyword>
<dbReference type="RefSeq" id="WP_007322352.1">
    <property type="nucleotide sequence ID" value="NZ_BAEE01000056.1"/>
</dbReference>
<feature type="domain" description="IclR-ED" evidence="4">
    <location>
        <begin position="59"/>
        <end position="276"/>
    </location>
</feature>
<dbReference type="InterPro" id="IPR029016">
    <property type="entry name" value="GAF-like_dom_sf"/>
</dbReference>
<dbReference type="Pfam" id="PF09339">
    <property type="entry name" value="HTH_IclR"/>
    <property type="match status" value="1"/>
</dbReference>
<evidence type="ECO:0000256" key="1">
    <source>
        <dbReference type="ARBA" id="ARBA00023015"/>
    </source>
</evidence>
<dbReference type="GO" id="GO:0045892">
    <property type="term" value="P:negative regulation of DNA-templated transcription"/>
    <property type="evidence" value="ECO:0007669"/>
    <property type="project" value="TreeGrafter"/>
</dbReference>
<dbReference type="Proteomes" id="UP000035088">
    <property type="component" value="Unassembled WGS sequence"/>
</dbReference>
<dbReference type="InterPro" id="IPR014757">
    <property type="entry name" value="Tscrpt_reg_IclR_C"/>
</dbReference>
<dbReference type="PANTHER" id="PTHR30136:SF24">
    <property type="entry name" value="HTH-TYPE TRANSCRIPTIONAL REPRESSOR ALLR"/>
    <property type="match status" value="1"/>
</dbReference>
<keyword evidence="2" id="KW-0238">DNA-binding</keyword>
<gene>
    <name evidence="5" type="ORF">GOARA_056_00240</name>
</gene>
<reference evidence="5 6" key="1">
    <citation type="submission" date="2011-11" db="EMBL/GenBank/DDBJ databases">
        <title>Whole genome shotgun sequence of Gordonia araii NBRC 100433.</title>
        <authorList>
            <person name="Yoshida Y."/>
            <person name="Hosoyama A."/>
            <person name="Tsuchikane K."/>
            <person name="Katsumata H."/>
            <person name="Yamazaki S."/>
            <person name="Fujita N."/>
        </authorList>
    </citation>
    <scope>NUCLEOTIDE SEQUENCE [LARGE SCALE GENOMIC DNA]</scope>
    <source>
        <strain evidence="5 6">NBRC 100433</strain>
    </source>
</reference>
<dbReference type="SUPFAM" id="SSF46785">
    <property type="entry name" value="Winged helix' DNA-binding domain"/>
    <property type="match status" value="1"/>
</dbReference>
<organism evidence="5 6">
    <name type="scientific">Gordonia araii NBRC 100433</name>
    <dbReference type="NCBI Taxonomy" id="1073574"/>
    <lineage>
        <taxon>Bacteria</taxon>
        <taxon>Bacillati</taxon>
        <taxon>Actinomycetota</taxon>
        <taxon>Actinomycetes</taxon>
        <taxon>Mycobacteriales</taxon>
        <taxon>Gordoniaceae</taxon>
        <taxon>Gordonia</taxon>
    </lineage>
</organism>
<protein>
    <submittedName>
        <fullName evidence="5">Putative IclR family transcriptional regulator</fullName>
    </submittedName>
</protein>
<name>G7H352_9ACTN</name>
<dbReference type="STRING" id="1073574.GOARA_056_00240"/>
<dbReference type="EMBL" id="BAEE01000056">
    <property type="protein sequence ID" value="GAB10277.1"/>
    <property type="molecule type" value="Genomic_DNA"/>
</dbReference>
<dbReference type="GO" id="GO:0003677">
    <property type="term" value="F:DNA binding"/>
    <property type="evidence" value="ECO:0007669"/>
    <property type="project" value="UniProtKB-KW"/>
</dbReference>
<dbReference type="AlphaFoldDB" id="G7H352"/>
<keyword evidence="3" id="KW-0804">Transcription</keyword>
<dbReference type="InterPro" id="IPR036390">
    <property type="entry name" value="WH_DNA-bd_sf"/>
</dbReference>
<evidence type="ECO:0000313" key="5">
    <source>
        <dbReference type="EMBL" id="GAB10277.1"/>
    </source>
</evidence>
<dbReference type="InterPro" id="IPR005471">
    <property type="entry name" value="Tscrpt_reg_IclR_N"/>
</dbReference>